<evidence type="ECO:0000256" key="4">
    <source>
        <dbReference type="SAM" id="Phobius"/>
    </source>
</evidence>
<dbReference type="EMBL" id="JAYGJQ010000003">
    <property type="protein sequence ID" value="MEA9358373.1"/>
    <property type="molecule type" value="Genomic_DNA"/>
</dbReference>
<dbReference type="Gene3D" id="3.30.450.20">
    <property type="entry name" value="PAS domain"/>
    <property type="match status" value="2"/>
</dbReference>
<dbReference type="PANTHER" id="PTHR43531:SF11">
    <property type="entry name" value="METHYL-ACCEPTING CHEMOTAXIS PROTEIN 3"/>
    <property type="match status" value="1"/>
</dbReference>
<feature type="transmembrane region" description="Helical" evidence="4">
    <location>
        <begin position="316"/>
        <end position="338"/>
    </location>
</feature>
<dbReference type="Pfam" id="PF22673">
    <property type="entry name" value="MCP-like_PDC_1"/>
    <property type="match status" value="1"/>
</dbReference>
<keyword evidence="4" id="KW-1133">Transmembrane helix</keyword>
<dbReference type="InterPro" id="IPR051310">
    <property type="entry name" value="MCP_chemotaxis"/>
</dbReference>
<organism evidence="6 7">
    <name type="scientific">Bacteriovorax antarcticus</name>
    <dbReference type="NCBI Taxonomy" id="3088717"/>
    <lineage>
        <taxon>Bacteria</taxon>
        <taxon>Pseudomonadati</taxon>
        <taxon>Bdellovibrionota</taxon>
        <taxon>Bacteriovoracia</taxon>
        <taxon>Bacteriovoracales</taxon>
        <taxon>Bacteriovoracaceae</taxon>
        <taxon>Bacteriovorax</taxon>
    </lineage>
</organism>
<dbReference type="SMART" id="SM00283">
    <property type="entry name" value="MA"/>
    <property type="match status" value="1"/>
</dbReference>
<name>A0ABU5W168_9BACT</name>
<comment type="caution">
    <text evidence="6">The sequence shown here is derived from an EMBL/GenBank/DDBJ whole genome shotgun (WGS) entry which is preliminary data.</text>
</comment>
<protein>
    <submittedName>
        <fullName evidence="6">Methyl-accepting chemotaxis protein</fullName>
    </submittedName>
</protein>
<feature type="domain" description="Methyl-accepting transducer" evidence="5">
    <location>
        <begin position="355"/>
        <end position="606"/>
    </location>
</feature>
<comment type="similarity">
    <text evidence="2">Belongs to the methyl-accepting chemotaxis (MCP) protein family.</text>
</comment>
<sequence length="648" mass="72000">MKKSLNFRLLAWAATSIFVVAIFITGYSAYVLKDELFKKATLESKRYAENISASINNKISQTFEVTNSLGKFMAQTKAKSNPMHMTREEVIELMRERFKVTPMMFGLWTGWEPNAFDGRDDLEKDKIPSDKSGRFVPYITRKSDGTFNLEPLLDYDKEGAGDYYLQPKKLLKDTVIPPYAYPVNGQTILMMSLTSPIIVDGIFYGVAGSDIDLSFFQELADTKNLPAGSRILIFDKRGTIVAFSDDKARLLKNIFQETIPAYDAFTIERLQKADEDVLLKDNNLSVLSKIKMLDEEWFVEINIPKAAITGPIYKQIVLQAIIGLVIALFALVIGYILINKITGRIISLADRLKQSAEVTRDGSNTVKDASFQVSSATQEQAAAIQETATTLDEISAMVAKSVDNARTSSELANDSYIIAEEGKNSVLQMRNSMEDIRTNNENVVSQIENSNKEIEGIINVIHNISEKTKVINDIVFQTKLLSFNASVEAARAGENGKGFAVVAEEIGNLAAMSGNSSREINDLLQQSIQSVENTIRLTKEKVEVMISEGQHKVDNGVSVAAKCEQILNQIVKNVSSVKHAMSDVSTAAEEQSKGVSNISDAMNMLDKTTQDNTKTVHQTAEQSEKLFREADNLSEIIFQLEEEVYGKR</sequence>
<proteinExistence type="inferred from homology"/>
<dbReference type="PANTHER" id="PTHR43531">
    <property type="entry name" value="PROTEIN ICFG"/>
    <property type="match status" value="1"/>
</dbReference>
<dbReference type="RefSeq" id="WP_323578744.1">
    <property type="nucleotide sequence ID" value="NZ_JAYGJQ010000003.1"/>
</dbReference>
<reference evidence="6 7" key="1">
    <citation type="submission" date="2023-11" db="EMBL/GenBank/DDBJ databases">
        <title>A Novel Polar Bacteriovorax (B. antarcticus) Isolated from the Biocrust in Antarctica.</title>
        <authorList>
            <person name="Mun W."/>
            <person name="Choi S.Y."/>
            <person name="Mitchell R.J."/>
        </authorList>
    </citation>
    <scope>NUCLEOTIDE SEQUENCE [LARGE SCALE GENOMIC DNA]</scope>
    <source>
        <strain evidence="6 7">PP10</strain>
    </source>
</reference>
<dbReference type="Proteomes" id="UP001302274">
    <property type="component" value="Unassembled WGS sequence"/>
</dbReference>
<evidence type="ECO:0000313" key="7">
    <source>
        <dbReference type="Proteomes" id="UP001302274"/>
    </source>
</evidence>
<evidence type="ECO:0000259" key="5">
    <source>
        <dbReference type="PROSITE" id="PS50111"/>
    </source>
</evidence>
<keyword evidence="3" id="KW-0807">Transducer</keyword>
<gene>
    <name evidence="6" type="ORF">SHI21_19210</name>
</gene>
<accession>A0ABU5W168</accession>
<dbReference type="SUPFAM" id="SSF58104">
    <property type="entry name" value="Methyl-accepting chemotaxis protein (MCP) signaling domain"/>
    <property type="match status" value="1"/>
</dbReference>
<dbReference type="PROSITE" id="PS50111">
    <property type="entry name" value="CHEMOTAXIS_TRANSDUC_2"/>
    <property type="match status" value="1"/>
</dbReference>
<keyword evidence="4" id="KW-0472">Membrane</keyword>
<evidence type="ECO:0000256" key="1">
    <source>
        <dbReference type="ARBA" id="ARBA00022500"/>
    </source>
</evidence>
<keyword evidence="4" id="KW-0812">Transmembrane</keyword>
<evidence type="ECO:0000256" key="3">
    <source>
        <dbReference type="PROSITE-ProRule" id="PRU00284"/>
    </source>
</evidence>
<keyword evidence="7" id="KW-1185">Reference proteome</keyword>
<evidence type="ECO:0000256" key="2">
    <source>
        <dbReference type="ARBA" id="ARBA00029447"/>
    </source>
</evidence>
<feature type="transmembrane region" description="Helical" evidence="4">
    <location>
        <begin position="9"/>
        <end position="30"/>
    </location>
</feature>
<dbReference type="InterPro" id="IPR004089">
    <property type="entry name" value="MCPsignal_dom"/>
</dbReference>
<dbReference type="CDD" id="cd12913">
    <property type="entry name" value="PDC1_MCP_like"/>
    <property type="match status" value="1"/>
</dbReference>
<dbReference type="Gene3D" id="1.10.287.950">
    <property type="entry name" value="Methyl-accepting chemotaxis protein"/>
    <property type="match status" value="1"/>
</dbReference>
<keyword evidence="1" id="KW-0145">Chemotaxis</keyword>
<dbReference type="Pfam" id="PF00015">
    <property type="entry name" value="MCPsignal"/>
    <property type="match status" value="1"/>
</dbReference>
<evidence type="ECO:0000313" key="6">
    <source>
        <dbReference type="EMBL" id="MEA9358373.1"/>
    </source>
</evidence>